<feature type="region of interest" description="Disordered" evidence="1">
    <location>
        <begin position="273"/>
        <end position="302"/>
    </location>
</feature>
<proteinExistence type="predicted"/>
<feature type="chain" id="PRO_5003381125" description="Vitellogenin II" evidence="2">
    <location>
        <begin position="21"/>
        <end position="302"/>
    </location>
</feature>
<evidence type="ECO:0000313" key="4">
    <source>
        <dbReference type="Proteomes" id="UP000002772"/>
    </source>
</evidence>
<reference evidence="4" key="1">
    <citation type="journal article" date="2011" name="Stand. Genomic Sci.">
        <title>Non-contiguous finished genome sequence of the opportunistic oral pathogen Prevotella multisaccharivorax type strain (PPPA20).</title>
        <authorList>
            <person name="Pati A."/>
            <person name="Gronow S."/>
            <person name="Lu M."/>
            <person name="Lapidus A."/>
            <person name="Nolan M."/>
            <person name="Lucas S."/>
            <person name="Hammon N."/>
            <person name="Deshpande S."/>
            <person name="Cheng J.F."/>
            <person name="Tapia R."/>
            <person name="Han C."/>
            <person name="Goodwin L."/>
            <person name="Pitluck S."/>
            <person name="Liolios K."/>
            <person name="Pagani I."/>
            <person name="Mavromatis K."/>
            <person name="Mikhailova N."/>
            <person name="Huntemann M."/>
            <person name="Chen A."/>
            <person name="Palaniappan K."/>
            <person name="Land M."/>
            <person name="Hauser L."/>
            <person name="Detter J.C."/>
            <person name="Brambilla E.M."/>
            <person name="Rohde M."/>
            <person name="Goker M."/>
            <person name="Woyke T."/>
            <person name="Bristow J."/>
            <person name="Eisen J.A."/>
            <person name="Markowitz V."/>
            <person name="Hugenholtz P."/>
            <person name="Kyrpides N.C."/>
            <person name="Klenk H.P."/>
            <person name="Ivanova N."/>
        </authorList>
    </citation>
    <scope>NUCLEOTIDE SEQUENCE [LARGE SCALE GENOMIC DNA]</scope>
    <source>
        <strain evidence="4">DSM 17128</strain>
    </source>
</reference>
<dbReference type="STRING" id="688246.Premu_1539"/>
<dbReference type="RefSeq" id="WP_007574291.1">
    <property type="nucleotide sequence ID" value="NZ_BPTS01000001.1"/>
</dbReference>
<accession>F8NBY5</accession>
<gene>
    <name evidence="3" type="ORF">Premu_1539</name>
</gene>
<name>F8NBY5_9BACT</name>
<evidence type="ECO:0000313" key="3">
    <source>
        <dbReference type="EMBL" id="EGN56952.1"/>
    </source>
</evidence>
<organism evidence="3 4">
    <name type="scientific">Hallella multisaccharivorax DSM 17128</name>
    <dbReference type="NCBI Taxonomy" id="688246"/>
    <lineage>
        <taxon>Bacteria</taxon>
        <taxon>Pseudomonadati</taxon>
        <taxon>Bacteroidota</taxon>
        <taxon>Bacteroidia</taxon>
        <taxon>Bacteroidales</taxon>
        <taxon>Prevotellaceae</taxon>
        <taxon>Hallella</taxon>
    </lineage>
</organism>
<sequence>MKKLLMLLVFAGTMPLASMAQDDVYFTPSKEANTPKVERVPSYSGSRRSVDEYNRYGRLNSYYQKIGTDSLGNDIITFMPGKGAYRDSTLADTAYVYPGSAKFDNSDDYTYTRRMSRWDGFYDPWFYDNFYGPYGWYDPWYTSWYGGGWYDPWYYGYAGWYSPWYNRYYGWGWPYRYGWYGWDYPYWGGGVVVNNGGANSGGYSGQRTWSSGRTYGNTNGSRSYGSYTSRSAGNRSFGSRSYQPSNSNNSTRTYNNNSYGTRSYGGFSGGSNGGFSGGGNSGGGRSGGSFGGGGGHFGGGRR</sequence>
<feature type="compositionally biased region" description="Low complexity" evidence="1">
    <location>
        <begin position="245"/>
        <end position="256"/>
    </location>
</feature>
<evidence type="ECO:0000256" key="2">
    <source>
        <dbReference type="SAM" id="SignalP"/>
    </source>
</evidence>
<evidence type="ECO:0000256" key="1">
    <source>
        <dbReference type="SAM" id="MobiDB-lite"/>
    </source>
</evidence>
<feature type="signal peptide" evidence="2">
    <location>
        <begin position="1"/>
        <end position="20"/>
    </location>
</feature>
<dbReference type="EMBL" id="GL945017">
    <property type="protein sequence ID" value="EGN56952.1"/>
    <property type="molecule type" value="Genomic_DNA"/>
</dbReference>
<protein>
    <recommendedName>
        <fullName evidence="5">Vitellogenin II</fullName>
    </recommendedName>
</protein>
<feature type="compositionally biased region" description="Low complexity" evidence="1">
    <location>
        <begin position="218"/>
        <end position="231"/>
    </location>
</feature>
<dbReference type="OrthoDB" id="1083231at2"/>
<evidence type="ECO:0008006" key="5">
    <source>
        <dbReference type="Google" id="ProtNLM"/>
    </source>
</evidence>
<dbReference type="eggNOG" id="ENOG5031JQ3">
    <property type="taxonomic scope" value="Bacteria"/>
</dbReference>
<keyword evidence="2" id="KW-0732">Signal</keyword>
<dbReference type="AlphaFoldDB" id="F8NBY5"/>
<dbReference type="HOGENOM" id="CLU_833815_0_0_10"/>
<feature type="region of interest" description="Disordered" evidence="1">
    <location>
        <begin position="214"/>
        <end position="256"/>
    </location>
</feature>
<keyword evidence="4" id="KW-1185">Reference proteome</keyword>
<dbReference type="Proteomes" id="UP000002772">
    <property type="component" value="Unassembled WGS sequence"/>
</dbReference>
<feature type="compositionally biased region" description="Polar residues" evidence="1">
    <location>
        <begin position="232"/>
        <end position="244"/>
    </location>
</feature>